<gene>
    <name evidence="1" type="ORF">EV696_110117</name>
</gene>
<dbReference type="AlphaFoldDB" id="A0A4R6UQJ2"/>
<accession>A0A4R6UQJ2</accession>
<proteinExistence type="predicted"/>
<organism evidence="1 2">
    <name type="scientific">Permianibacter aggregans</name>
    <dbReference type="NCBI Taxonomy" id="1510150"/>
    <lineage>
        <taxon>Bacteria</taxon>
        <taxon>Pseudomonadati</taxon>
        <taxon>Pseudomonadota</taxon>
        <taxon>Gammaproteobacteria</taxon>
        <taxon>Pseudomonadales</taxon>
        <taxon>Pseudomonadaceae</taxon>
        <taxon>Permianibacter</taxon>
    </lineage>
</organism>
<evidence type="ECO:0000313" key="1">
    <source>
        <dbReference type="EMBL" id="TDQ47525.1"/>
    </source>
</evidence>
<evidence type="ECO:0000313" key="2">
    <source>
        <dbReference type="Proteomes" id="UP000295375"/>
    </source>
</evidence>
<reference evidence="1 2" key="1">
    <citation type="submission" date="2019-03" db="EMBL/GenBank/DDBJ databases">
        <title>Genomic Encyclopedia of Type Strains, Phase IV (KMG-IV): sequencing the most valuable type-strain genomes for metagenomic binning, comparative biology and taxonomic classification.</title>
        <authorList>
            <person name="Goeker M."/>
        </authorList>
    </citation>
    <scope>NUCLEOTIDE SEQUENCE [LARGE SCALE GENOMIC DNA]</scope>
    <source>
        <strain evidence="1 2">DSM 103792</strain>
    </source>
</reference>
<comment type="caution">
    <text evidence="1">The sequence shown here is derived from an EMBL/GenBank/DDBJ whole genome shotgun (WGS) entry which is preliminary data.</text>
</comment>
<keyword evidence="2" id="KW-1185">Reference proteome</keyword>
<name>A0A4R6UQJ2_9GAMM</name>
<sequence length="112" mass="12535">MRSNNMSKLSTFFIALSQNPALARQFNAGQNDAEREANRMQLLQQAGVTEQQSQHIARLSQADLRELLCKELSASDEQWFGCESSYASTNDTDNKLGLIGQRQVVTPHHAQL</sequence>
<dbReference type="Proteomes" id="UP000295375">
    <property type="component" value="Unassembled WGS sequence"/>
</dbReference>
<dbReference type="EMBL" id="SNYM01000010">
    <property type="protein sequence ID" value="TDQ47525.1"/>
    <property type="molecule type" value="Genomic_DNA"/>
</dbReference>
<protein>
    <submittedName>
        <fullName evidence="1">Uncharacterized protein</fullName>
    </submittedName>
</protein>